<evidence type="ECO:0000313" key="9">
    <source>
        <dbReference type="WBParaSite" id="TREG1_119410.1"/>
    </source>
</evidence>
<evidence type="ECO:0000256" key="5">
    <source>
        <dbReference type="ARBA" id="ARBA00023175"/>
    </source>
</evidence>
<protein>
    <recommendedName>
        <fullName evidence="7">EF-hand domain-containing protein</fullName>
    </recommendedName>
</protein>
<feature type="domain" description="EF-hand" evidence="7">
    <location>
        <begin position="28"/>
        <end position="63"/>
    </location>
</feature>
<dbReference type="GO" id="GO:0016459">
    <property type="term" value="C:myosin complex"/>
    <property type="evidence" value="ECO:0007669"/>
    <property type="project" value="UniProtKB-KW"/>
</dbReference>
<sequence length="193" mass="21934">MACTKTKRRARNRTQRFTSNVFSMFNEAQISEFKEAFLMIDSTKDGVIDKHDLEDIFISLGKSPDDDYLNDMLSQAPGQINFTMFLTLFGEKMMGCDPEQTILNAFACFDPEGTGVISENRLRELMTTMGDRWSNEKVDELFHGAPIHDGNFDYKEFTRMIMHGKEEEEEEEGGGGKGLLAFSTLETVLEQPV</sequence>
<keyword evidence="2" id="KW-0677">Repeat</keyword>
<keyword evidence="3" id="KW-0106">Calcium</keyword>
<evidence type="ECO:0000313" key="8">
    <source>
        <dbReference type="Proteomes" id="UP000050795"/>
    </source>
</evidence>
<dbReference type="PANTHER" id="PTHR23049">
    <property type="entry name" value="MYOSIN REGULATORY LIGHT CHAIN 2"/>
    <property type="match status" value="1"/>
</dbReference>
<dbReference type="InterPro" id="IPR002048">
    <property type="entry name" value="EF_hand_dom"/>
</dbReference>
<organism evidence="8 9">
    <name type="scientific">Trichobilharzia regenti</name>
    <name type="common">Nasal bird schistosome</name>
    <dbReference type="NCBI Taxonomy" id="157069"/>
    <lineage>
        <taxon>Eukaryota</taxon>
        <taxon>Metazoa</taxon>
        <taxon>Spiralia</taxon>
        <taxon>Lophotrochozoa</taxon>
        <taxon>Platyhelminthes</taxon>
        <taxon>Trematoda</taxon>
        <taxon>Digenea</taxon>
        <taxon>Strigeidida</taxon>
        <taxon>Schistosomatoidea</taxon>
        <taxon>Schistosomatidae</taxon>
        <taxon>Trichobilharzia</taxon>
    </lineage>
</organism>
<dbReference type="PROSITE" id="PS50222">
    <property type="entry name" value="EF_HAND_2"/>
    <property type="match status" value="2"/>
</dbReference>
<name>A0AA85IXW6_TRIRE</name>
<reference evidence="9" key="2">
    <citation type="submission" date="2023-11" db="UniProtKB">
        <authorList>
            <consortium name="WormBaseParasite"/>
        </authorList>
    </citation>
    <scope>IDENTIFICATION</scope>
</reference>
<dbReference type="AlphaFoldDB" id="A0AA85IXW6"/>
<accession>A0AA85IXW6</accession>
<dbReference type="GO" id="GO:0005509">
    <property type="term" value="F:calcium ion binding"/>
    <property type="evidence" value="ECO:0007669"/>
    <property type="project" value="InterPro"/>
</dbReference>
<evidence type="ECO:0000256" key="6">
    <source>
        <dbReference type="ARBA" id="ARBA00023179"/>
    </source>
</evidence>
<keyword evidence="8" id="KW-1185">Reference proteome</keyword>
<evidence type="ECO:0000256" key="2">
    <source>
        <dbReference type="ARBA" id="ARBA00022737"/>
    </source>
</evidence>
<keyword evidence="4" id="KW-0518">Myosin</keyword>
<feature type="domain" description="EF-hand" evidence="7">
    <location>
        <begin position="97"/>
        <end position="132"/>
    </location>
</feature>
<keyword evidence="6" id="KW-0514">Muscle protein</keyword>
<keyword evidence="1" id="KW-0479">Metal-binding</keyword>
<evidence type="ECO:0000256" key="3">
    <source>
        <dbReference type="ARBA" id="ARBA00022837"/>
    </source>
</evidence>
<dbReference type="Proteomes" id="UP000050795">
    <property type="component" value="Unassembled WGS sequence"/>
</dbReference>
<evidence type="ECO:0000256" key="4">
    <source>
        <dbReference type="ARBA" id="ARBA00023123"/>
    </source>
</evidence>
<dbReference type="InterPro" id="IPR011992">
    <property type="entry name" value="EF-hand-dom_pair"/>
</dbReference>
<dbReference type="InterPro" id="IPR050403">
    <property type="entry name" value="Myosin_RLC"/>
</dbReference>
<proteinExistence type="predicted"/>
<dbReference type="SUPFAM" id="SSF47473">
    <property type="entry name" value="EF-hand"/>
    <property type="match status" value="1"/>
</dbReference>
<dbReference type="FunFam" id="1.10.238.10:FF:000007">
    <property type="entry name" value="Putative myosin regulatory light chain sqh"/>
    <property type="match status" value="1"/>
</dbReference>
<dbReference type="WBParaSite" id="TREG1_119410.1">
    <property type="protein sequence ID" value="TREG1_119410.1"/>
    <property type="gene ID" value="TREG1_119410"/>
</dbReference>
<keyword evidence="5" id="KW-0505">Motor protein</keyword>
<evidence type="ECO:0000259" key="7">
    <source>
        <dbReference type="PROSITE" id="PS50222"/>
    </source>
</evidence>
<evidence type="ECO:0000256" key="1">
    <source>
        <dbReference type="ARBA" id="ARBA00022723"/>
    </source>
</evidence>
<dbReference type="Gene3D" id="1.10.238.10">
    <property type="entry name" value="EF-hand"/>
    <property type="match status" value="2"/>
</dbReference>
<dbReference type="SMART" id="SM00054">
    <property type="entry name" value="EFh"/>
    <property type="match status" value="2"/>
</dbReference>
<reference evidence="8" key="1">
    <citation type="submission" date="2022-06" db="EMBL/GenBank/DDBJ databases">
        <authorList>
            <person name="Berger JAMES D."/>
            <person name="Berger JAMES D."/>
        </authorList>
    </citation>
    <scope>NUCLEOTIDE SEQUENCE [LARGE SCALE GENOMIC DNA]</scope>
</reference>